<evidence type="ECO:0000256" key="2">
    <source>
        <dbReference type="ARBA" id="ARBA00023043"/>
    </source>
</evidence>
<evidence type="ECO:0000256" key="3">
    <source>
        <dbReference type="PROSITE-ProRule" id="PRU00023"/>
    </source>
</evidence>
<dbReference type="GO" id="GO:0051015">
    <property type="term" value="F:actin filament binding"/>
    <property type="evidence" value="ECO:0007669"/>
    <property type="project" value="TreeGrafter"/>
</dbReference>
<gene>
    <name evidence="5" type="ORF">QTG54_001609</name>
</gene>
<protein>
    <submittedName>
        <fullName evidence="5">Uncharacterized protein</fullName>
    </submittedName>
</protein>
<name>A0AAD8YM40_9STRA</name>
<dbReference type="PANTHER" id="PTHR24153">
    <property type="entry name" value="ESPIN"/>
    <property type="match status" value="1"/>
</dbReference>
<evidence type="ECO:0000313" key="5">
    <source>
        <dbReference type="EMBL" id="KAK1747646.1"/>
    </source>
</evidence>
<keyword evidence="6" id="KW-1185">Reference proteome</keyword>
<dbReference type="EMBL" id="JATAAI010000002">
    <property type="protein sequence ID" value="KAK1747646.1"/>
    <property type="molecule type" value="Genomic_DNA"/>
</dbReference>
<dbReference type="PANTHER" id="PTHR24153:SF8">
    <property type="entry name" value="FORKED, ISOFORM F"/>
    <property type="match status" value="1"/>
</dbReference>
<dbReference type="PROSITE" id="PS50088">
    <property type="entry name" value="ANK_REPEAT"/>
    <property type="match status" value="1"/>
</dbReference>
<accession>A0AAD8YM40</accession>
<dbReference type="InterPro" id="IPR036770">
    <property type="entry name" value="Ankyrin_rpt-contain_sf"/>
</dbReference>
<proteinExistence type="predicted"/>
<evidence type="ECO:0000313" key="6">
    <source>
        <dbReference type="Proteomes" id="UP001224775"/>
    </source>
</evidence>
<dbReference type="AlphaFoldDB" id="A0AAD8YM40"/>
<organism evidence="5 6">
    <name type="scientific">Skeletonema marinoi</name>
    <dbReference type="NCBI Taxonomy" id="267567"/>
    <lineage>
        <taxon>Eukaryota</taxon>
        <taxon>Sar</taxon>
        <taxon>Stramenopiles</taxon>
        <taxon>Ochrophyta</taxon>
        <taxon>Bacillariophyta</taxon>
        <taxon>Coscinodiscophyceae</taxon>
        <taxon>Thalassiosirophycidae</taxon>
        <taxon>Thalassiosirales</taxon>
        <taxon>Skeletonemataceae</taxon>
        <taxon>Skeletonema</taxon>
        <taxon>Skeletonema marinoi-dohrnii complex</taxon>
    </lineage>
</organism>
<reference evidence="5" key="1">
    <citation type="submission" date="2023-06" db="EMBL/GenBank/DDBJ databases">
        <title>Survivors Of The Sea: Transcriptome response of Skeletonema marinoi to long-term dormancy.</title>
        <authorList>
            <person name="Pinder M.I.M."/>
            <person name="Kourtchenko O."/>
            <person name="Robertson E.K."/>
            <person name="Larsson T."/>
            <person name="Maumus F."/>
            <person name="Osuna-Cruz C.M."/>
            <person name="Vancaester E."/>
            <person name="Stenow R."/>
            <person name="Vandepoele K."/>
            <person name="Ploug H."/>
            <person name="Bruchert V."/>
            <person name="Godhe A."/>
            <person name="Topel M."/>
        </authorList>
    </citation>
    <scope>NUCLEOTIDE SEQUENCE</scope>
    <source>
        <strain evidence="5">R05AC</strain>
    </source>
</reference>
<dbReference type="GO" id="GO:0051017">
    <property type="term" value="P:actin filament bundle assembly"/>
    <property type="evidence" value="ECO:0007669"/>
    <property type="project" value="TreeGrafter"/>
</dbReference>
<dbReference type="SUPFAM" id="SSF48403">
    <property type="entry name" value="Ankyrin repeat"/>
    <property type="match status" value="1"/>
</dbReference>
<evidence type="ECO:0000256" key="4">
    <source>
        <dbReference type="SAM" id="MobiDB-lite"/>
    </source>
</evidence>
<feature type="repeat" description="ANK" evidence="3">
    <location>
        <begin position="162"/>
        <end position="187"/>
    </location>
</feature>
<dbReference type="Gene3D" id="1.25.40.20">
    <property type="entry name" value="Ankyrin repeat-containing domain"/>
    <property type="match status" value="1"/>
</dbReference>
<dbReference type="GO" id="GO:0005737">
    <property type="term" value="C:cytoplasm"/>
    <property type="evidence" value="ECO:0007669"/>
    <property type="project" value="TreeGrafter"/>
</dbReference>
<dbReference type="InterPro" id="IPR052420">
    <property type="entry name" value="Espin/Espin-like"/>
</dbReference>
<evidence type="ECO:0000256" key="1">
    <source>
        <dbReference type="ARBA" id="ARBA00022737"/>
    </source>
</evidence>
<feature type="region of interest" description="Disordered" evidence="4">
    <location>
        <begin position="480"/>
        <end position="536"/>
    </location>
</feature>
<dbReference type="PROSITE" id="PS50297">
    <property type="entry name" value="ANK_REP_REGION"/>
    <property type="match status" value="1"/>
</dbReference>
<feature type="compositionally biased region" description="Basic and acidic residues" evidence="4">
    <location>
        <begin position="516"/>
        <end position="532"/>
    </location>
</feature>
<sequence length="623" mass="70499">MNMNMNIPPGVKAPPFIITTTMAEHPVFDESVFAEDHSFFTGFLCGGAKQCVMGDTFSPDEVDFERNPTGLYIAVHTKNWALALQRVGSYPREASIWVMRLEDSNNAGMSSPRAKQIPTLGKRVVRWRMLPLHAAILFGAPIPVIKAIINANPNAVTSPDDQGMIPLHLAFRAGSTEDVVVTLLESGPEAIEMVDYKGRLPSMLVPKHSMSYADTIAEAFIRGPSHYYWSARVSSADRSRVQMEAAENIKFLENANKQQNRMSERLLDETQHQLTQEIEALSVENIELKERTAFYESKYDGAEEKERVLVDHTNSLAERLRLTSLSEEHLATKLAKLEGNLKKKEAELQQMKAKSDEEKTAMQAQMQNMAKDLAKSEDHAHQLTKSLAKKNDECDQMAKQFQREREQYEKQVAASKECLLELIASSKEDKKTFENDSKELRQHLATIQAELQKANQAPIDLERKLESRLIDILNAQSLNKEKEERKQRQQAEEQRQRQQAEEQRQQAPKPRSPRKYTHERQQPEKPVRSEKYTHKKGLSLDDFDEFMSETYQVQSRDDDDVLSLDSDIDMGALGNLSPEQQDALLNLDLSGNTAEVAIQLKKIPGLTNNQVTLLLQVASSLAA</sequence>
<comment type="caution">
    <text evidence="5">The sequence shown here is derived from an EMBL/GenBank/DDBJ whole genome shotgun (WGS) entry which is preliminary data.</text>
</comment>
<feature type="compositionally biased region" description="Basic and acidic residues" evidence="4">
    <location>
        <begin position="480"/>
        <end position="504"/>
    </location>
</feature>
<dbReference type="InterPro" id="IPR002110">
    <property type="entry name" value="Ankyrin_rpt"/>
</dbReference>
<keyword evidence="2 3" id="KW-0040">ANK repeat</keyword>
<dbReference type="Proteomes" id="UP001224775">
    <property type="component" value="Unassembled WGS sequence"/>
</dbReference>
<keyword evidence="1" id="KW-0677">Repeat</keyword>